<comment type="caution">
    <text evidence="4">The sequence shown here is derived from an EMBL/GenBank/DDBJ whole genome shotgun (WGS) entry which is preliminary data.</text>
</comment>
<dbReference type="PANTHER" id="PTHR22953">
    <property type="entry name" value="ACID PHOSPHATASE RELATED"/>
    <property type="match status" value="1"/>
</dbReference>
<dbReference type="InterPro" id="IPR037524">
    <property type="entry name" value="PA14/GLEYA"/>
</dbReference>
<evidence type="ECO:0000313" key="5">
    <source>
        <dbReference type="Proteomes" id="UP000266441"/>
    </source>
</evidence>
<organism evidence="4 5">
    <name type="scientific">Mariniphaga sediminis</name>
    <dbReference type="NCBI Taxonomy" id="1628158"/>
    <lineage>
        <taxon>Bacteria</taxon>
        <taxon>Pseudomonadati</taxon>
        <taxon>Bacteroidota</taxon>
        <taxon>Bacteroidia</taxon>
        <taxon>Marinilabiliales</taxon>
        <taxon>Prolixibacteraceae</taxon>
        <taxon>Mariniphaga</taxon>
    </lineage>
</organism>
<evidence type="ECO:0000256" key="1">
    <source>
        <dbReference type="ARBA" id="ARBA00022729"/>
    </source>
</evidence>
<dbReference type="OrthoDB" id="9809781at2"/>
<reference evidence="4 5" key="1">
    <citation type="journal article" date="2015" name="Int. J. Syst. Evol. Microbiol.">
        <title>Mariniphaga sediminis sp. nov., isolated from coastal sediment.</title>
        <authorList>
            <person name="Wang F.Q."/>
            <person name="Shen Q.Y."/>
            <person name="Chen G.J."/>
            <person name="Du Z.J."/>
        </authorList>
    </citation>
    <scope>NUCLEOTIDE SEQUENCE [LARGE SCALE GENOMIC DNA]</scope>
    <source>
        <strain evidence="4 5">SY21</strain>
    </source>
</reference>
<protein>
    <recommendedName>
        <fullName evidence="3">PA14 domain-containing protein</fullName>
    </recommendedName>
</protein>
<feature type="signal peptide" evidence="2">
    <location>
        <begin position="1"/>
        <end position="32"/>
    </location>
</feature>
<feature type="chain" id="PRO_5017243436" description="PA14 domain-containing protein" evidence="2">
    <location>
        <begin position="33"/>
        <end position="640"/>
    </location>
</feature>
<dbReference type="InterPro" id="IPR029052">
    <property type="entry name" value="Metallo-depent_PP-like"/>
</dbReference>
<dbReference type="InterPro" id="IPR008963">
    <property type="entry name" value="Purple_acid_Pase-like_N"/>
</dbReference>
<keyword evidence="5" id="KW-1185">Reference proteome</keyword>
<accession>A0A399CXV1</accession>
<dbReference type="Proteomes" id="UP000266441">
    <property type="component" value="Unassembled WGS sequence"/>
</dbReference>
<dbReference type="SUPFAM" id="SSF56988">
    <property type="entry name" value="Anthrax protective antigen"/>
    <property type="match status" value="1"/>
</dbReference>
<dbReference type="Pfam" id="PF00149">
    <property type="entry name" value="Metallophos"/>
    <property type="match status" value="1"/>
</dbReference>
<gene>
    <name evidence="4" type="ORF">D1164_21090</name>
</gene>
<dbReference type="InterPro" id="IPR004843">
    <property type="entry name" value="Calcineurin-like_PHP"/>
</dbReference>
<dbReference type="AlphaFoldDB" id="A0A399CXV1"/>
<sequence length="640" mass="72819">MTMNIQKIKKMKRYHKAIFLVALMFVPFLKLTAQNVSDSELKFIVAPYLQDAGGHSFSVMWETSIPVKGQVYLGKAEYHILKPELKPVAKEESPVKLHHLVIEGLKKEELYFYQVVNITESGDTLKGPVTQITNPDYDKSAVSFSVIGDIQGGIKVWEDISKLMIRGRAQFIIHVGDLVRNGPNDYEWIDEFFKPAGLLLSQVPLYPAIGNHEQNASNFYQYFGLPENDAFFSLKKGPVRFIFADTNKDLLPGSEQYRRLEQQLAHCREPWKIVVHHHPVFTSGNAAYRSSLMATAAKGDPNILHLRTLYENYGVDLVLNGHVHTYEKSWPIYKNHIDRENGVVYIITGGGGGRFRSLNLAYKNWFTSEKIVMHHFLNIQIDNDVLSMKMIDDKGNVIDTWKKEKNVASAKPNSPIIKTAHKYFIDSTRITIENPNTHGNITYRINDGQYSTVFENETSVSVGSTATLTAMVTGVNKSSNEVYKTVEKLPLMGKKRAEAKKVTADYYEGFFTMLPNFEQLSPTRTFSLSSISMSEINPRAEDHFAVRFKGSISIPETDVYRFFLESFDGSMLLIDGKEIIKNDGVHYEIFKEGYAALEKGNHDIEVRFFDFVHRETLNLKIGKQDGEMIDINQYVTGRTK</sequence>
<dbReference type="SUPFAM" id="SSF56300">
    <property type="entry name" value="Metallo-dependent phosphatases"/>
    <property type="match status" value="1"/>
</dbReference>
<dbReference type="EMBL" id="QWET01000024">
    <property type="protein sequence ID" value="RIH63221.1"/>
    <property type="molecule type" value="Genomic_DNA"/>
</dbReference>
<proteinExistence type="predicted"/>
<dbReference type="SMART" id="SM00758">
    <property type="entry name" value="PA14"/>
    <property type="match status" value="1"/>
</dbReference>
<dbReference type="PANTHER" id="PTHR22953:SF153">
    <property type="entry name" value="PURPLE ACID PHOSPHATASE"/>
    <property type="match status" value="1"/>
</dbReference>
<dbReference type="Gene3D" id="3.60.21.10">
    <property type="match status" value="1"/>
</dbReference>
<feature type="domain" description="PA14" evidence="3">
    <location>
        <begin position="497"/>
        <end position="635"/>
    </location>
</feature>
<name>A0A399CXV1_9BACT</name>
<evidence type="ECO:0000259" key="3">
    <source>
        <dbReference type="PROSITE" id="PS51820"/>
    </source>
</evidence>
<dbReference type="GO" id="GO:0046872">
    <property type="term" value="F:metal ion binding"/>
    <property type="evidence" value="ECO:0007669"/>
    <property type="project" value="InterPro"/>
</dbReference>
<evidence type="ECO:0000256" key="2">
    <source>
        <dbReference type="SAM" id="SignalP"/>
    </source>
</evidence>
<keyword evidence="1 2" id="KW-0732">Signal</keyword>
<dbReference type="Pfam" id="PF07691">
    <property type="entry name" value="PA14"/>
    <property type="match status" value="1"/>
</dbReference>
<dbReference type="Gene3D" id="3.90.182.10">
    <property type="entry name" value="Toxin - Anthrax Protective Antigen,domain 1"/>
    <property type="match status" value="1"/>
</dbReference>
<dbReference type="InterPro" id="IPR039331">
    <property type="entry name" value="PAPs-like"/>
</dbReference>
<dbReference type="InterPro" id="IPR011658">
    <property type="entry name" value="PA14_dom"/>
</dbReference>
<evidence type="ECO:0000313" key="4">
    <source>
        <dbReference type="EMBL" id="RIH63221.1"/>
    </source>
</evidence>
<dbReference type="GO" id="GO:0003993">
    <property type="term" value="F:acid phosphatase activity"/>
    <property type="evidence" value="ECO:0007669"/>
    <property type="project" value="InterPro"/>
</dbReference>
<dbReference type="SUPFAM" id="SSF49363">
    <property type="entry name" value="Purple acid phosphatase, N-terminal domain"/>
    <property type="match status" value="1"/>
</dbReference>
<dbReference type="PROSITE" id="PS51820">
    <property type="entry name" value="PA14"/>
    <property type="match status" value="1"/>
</dbReference>